<evidence type="ECO:0000313" key="1">
    <source>
        <dbReference type="EMBL" id="AES63720.1"/>
    </source>
</evidence>
<dbReference type="HOGENOM" id="CLU_3035338_0_0_1"/>
<evidence type="ECO:0000313" key="3">
    <source>
        <dbReference type="Proteomes" id="UP000002051"/>
    </source>
</evidence>
<keyword evidence="3" id="KW-1185">Reference proteome</keyword>
<dbReference type="AlphaFoldDB" id="G7ILG0"/>
<reference evidence="2" key="3">
    <citation type="submission" date="2015-04" db="UniProtKB">
        <authorList>
            <consortium name="EnsemblPlants"/>
        </authorList>
    </citation>
    <scope>IDENTIFICATION</scope>
    <source>
        <strain evidence="2">cv. Jemalong A17</strain>
    </source>
</reference>
<accession>G7ILG0</accession>
<dbReference type="PaxDb" id="3880-AES63720"/>
<proteinExistence type="predicted"/>
<gene>
    <name evidence="1" type="ordered locus">MTR_2g012490</name>
</gene>
<sequence>MRVRCVITTALQSSTSINMGLIAVPKVESNSSSKTSLSDLYLPDQKYLFMMKIIS</sequence>
<evidence type="ECO:0000313" key="2">
    <source>
        <dbReference type="EnsemblPlants" id="AES63720"/>
    </source>
</evidence>
<dbReference type="EnsemblPlants" id="AES63720">
    <property type="protein sequence ID" value="AES63720"/>
    <property type="gene ID" value="MTR_2g012490"/>
</dbReference>
<dbReference type="Proteomes" id="UP000002051">
    <property type="component" value="Chromosome 2"/>
</dbReference>
<organism evidence="1 3">
    <name type="scientific">Medicago truncatula</name>
    <name type="common">Barrel medic</name>
    <name type="synonym">Medicago tribuloides</name>
    <dbReference type="NCBI Taxonomy" id="3880"/>
    <lineage>
        <taxon>Eukaryota</taxon>
        <taxon>Viridiplantae</taxon>
        <taxon>Streptophyta</taxon>
        <taxon>Embryophyta</taxon>
        <taxon>Tracheophyta</taxon>
        <taxon>Spermatophyta</taxon>
        <taxon>Magnoliopsida</taxon>
        <taxon>eudicotyledons</taxon>
        <taxon>Gunneridae</taxon>
        <taxon>Pentapetalae</taxon>
        <taxon>rosids</taxon>
        <taxon>fabids</taxon>
        <taxon>Fabales</taxon>
        <taxon>Fabaceae</taxon>
        <taxon>Papilionoideae</taxon>
        <taxon>50 kb inversion clade</taxon>
        <taxon>NPAAA clade</taxon>
        <taxon>Hologalegina</taxon>
        <taxon>IRL clade</taxon>
        <taxon>Trifolieae</taxon>
        <taxon>Medicago</taxon>
    </lineage>
</organism>
<dbReference type="EMBL" id="CM001218">
    <property type="protein sequence ID" value="AES63720.1"/>
    <property type="molecule type" value="Genomic_DNA"/>
</dbReference>
<reference evidence="1 3" key="2">
    <citation type="journal article" date="2014" name="BMC Genomics">
        <title>An improved genome release (version Mt4.0) for the model legume Medicago truncatula.</title>
        <authorList>
            <person name="Tang H."/>
            <person name="Krishnakumar V."/>
            <person name="Bidwell S."/>
            <person name="Rosen B."/>
            <person name="Chan A."/>
            <person name="Zhou S."/>
            <person name="Gentzbittel L."/>
            <person name="Childs K.L."/>
            <person name="Yandell M."/>
            <person name="Gundlach H."/>
            <person name="Mayer K.F."/>
            <person name="Schwartz D.C."/>
            <person name="Town C.D."/>
        </authorList>
    </citation>
    <scope>GENOME REANNOTATION</scope>
    <source>
        <strain evidence="2 3">cv. Jemalong A17</strain>
    </source>
</reference>
<reference evidence="1 3" key="1">
    <citation type="journal article" date="2011" name="Nature">
        <title>The Medicago genome provides insight into the evolution of rhizobial symbioses.</title>
        <authorList>
            <person name="Young N.D."/>
            <person name="Debelle F."/>
            <person name="Oldroyd G.E."/>
            <person name="Geurts R."/>
            <person name="Cannon S.B."/>
            <person name="Udvardi M.K."/>
            <person name="Benedito V.A."/>
            <person name="Mayer K.F."/>
            <person name="Gouzy J."/>
            <person name="Schoof H."/>
            <person name="Van de Peer Y."/>
            <person name="Proost S."/>
            <person name="Cook D.R."/>
            <person name="Meyers B.C."/>
            <person name="Spannagl M."/>
            <person name="Cheung F."/>
            <person name="De Mita S."/>
            <person name="Krishnakumar V."/>
            <person name="Gundlach H."/>
            <person name="Zhou S."/>
            <person name="Mudge J."/>
            <person name="Bharti A.K."/>
            <person name="Murray J.D."/>
            <person name="Naoumkina M.A."/>
            <person name="Rosen B."/>
            <person name="Silverstein K.A."/>
            <person name="Tang H."/>
            <person name="Rombauts S."/>
            <person name="Zhao P.X."/>
            <person name="Zhou P."/>
            <person name="Barbe V."/>
            <person name="Bardou P."/>
            <person name="Bechner M."/>
            <person name="Bellec A."/>
            <person name="Berger A."/>
            <person name="Berges H."/>
            <person name="Bidwell S."/>
            <person name="Bisseling T."/>
            <person name="Choisne N."/>
            <person name="Couloux A."/>
            <person name="Denny R."/>
            <person name="Deshpande S."/>
            <person name="Dai X."/>
            <person name="Doyle J.J."/>
            <person name="Dudez A.M."/>
            <person name="Farmer A.D."/>
            <person name="Fouteau S."/>
            <person name="Franken C."/>
            <person name="Gibelin C."/>
            <person name="Gish J."/>
            <person name="Goldstein S."/>
            <person name="Gonzalez A.J."/>
            <person name="Green P.J."/>
            <person name="Hallab A."/>
            <person name="Hartog M."/>
            <person name="Hua A."/>
            <person name="Humphray S.J."/>
            <person name="Jeong D.H."/>
            <person name="Jing Y."/>
            <person name="Jocker A."/>
            <person name="Kenton S.M."/>
            <person name="Kim D.J."/>
            <person name="Klee K."/>
            <person name="Lai H."/>
            <person name="Lang C."/>
            <person name="Lin S."/>
            <person name="Macmil S.L."/>
            <person name="Magdelenat G."/>
            <person name="Matthews L."/>
            <person name="McCorrison J."/>
            <person name="Monaghan E.L."/>
            <person name="Mun J.H."/>
            <person name="Najar F.Z."/>
            <person name="Nicholson C."/>
            <person name="Noirot C."/>
            <person name="O'Bleness M."/>
            <person name="Paule C.R."/>
            <person name="Poulain J."/>
            <person name="Prion F."/>
            <person name="Qin B."/>
            <person name="Qu C."/>
            <person name="Retzel E.F."/>
            <person name="Riddle C."/>
            <person name="Sallet E."/>
            <person name="Samain S."/>
            <person name="Samson N."/>
            <person name="Sanders I."/>
            <person name="Saurat O."/>
            <person name="Scarpelli C."/>
            <person name="Schiex T."/>
            <person name="Segurens B."/>
            <person name="Severin A.J."/>
            <person name="Sherrier D.J."/>
            <person name="Shi R."/>
            <person name="Sims S."/>
            <person name="Singer S.R."/>
            <person name="Sinharoy S."/>
            <person name="Sterck L."/>
            <person name="Viollet A."/>
            <person name="Wang B.B."/>
            <person name="Wang K."/>
            <person name="Wang M."/>
            <person name="Wang X."/>
            <person name="Warfsmann J."/>
            <person name="Weissenbach J."/>
            <person name="White D.D."/>
            <person name="White J.D."/>
            <person name="Wiley G.B."/>
            <person name="Wincker P."/>
            <person name="Xing Y."/>
            <person name="Yang L."/>
            <person name="Yao Z."/>
            <person name="Ying F."/>
            <person name="Zhai J."/>
            <person name="Zhou L."/>
            <person name="Zuber A."/>
            <person name="Denarie J."/>
            <person name="Dixon R.A."/>
            <person name="May G.D."/>
            <person name="Schwartz D.C."/>
            <person name="Rogers J."/>
            <person name="Quetier F."/>
            <person name="Town C.D."/>
            <person name="Roe B.A."/>
        </authorList>
    </citation>
    <scope>NUCLEOTIDE SEQUENCE [LARGE SCALE GENOMIC DNA]</scope>
    <source>
        <strain evidence="1">A17</strain>
        <strain evidence="2 3">cv. Jemalong A17</strain>
    </source>
</reference>
<name>G7ILG0_MEDTR</name>
<protein>
    <submittedName>
        <fullName evidence="1 2">Uncharacterized protein</fullName>
    </submittedName>
</protein>